<evidence type="ECO:0000313" key="3">
    <source>
        <dbReference type="Proteomes" id="UP000770717"/>
    </source>
</evidence>
<proteinExistence type="predicted"/>
<keyword evidence="3" id="KW-1185">Reference proteome</keyword>
<name>A0A8J6BEA8_ELECQ</name>
<dbReference type="InterPro" id="IPR028184">
    <property type="entry name" value="VGLL4"/>
</dbReference>
<dbReference type="Proteomes" id="UP000770717">
    <property type="component" value="Unassembled WGS sequence"/>
</dbReference>
<sequence length="205" mass="22611">MMAVSSLQYTMGISSGFKVYILEGQHSARNTDRYRPLTSHGIPIYPIKRKLSPDPPQPPKKLCASSHQSRQKSSHSPAKMKCAARQPPAAAASLKVPAAHLDLKSVLRRLLPDPRISERKETEEEQPLALVKRLEKPVEPPVVSPAVLQQVGCIEGSTEVIGHPTAYLPTSEQQKEGQLHGSPFFFFYMTCCDPEFHNGIPQGPP</sequence>
<evidence type="ECO:0000256" key="1">
    <source>
        <dbReference type="SAM" id="MobiDB-lite"/>
    </source>
</evidence>
<feature type="region of interest" description="Disordered" evidence="1">
    <location>
        <begin position="45"/>
        <end position="80"/>
    </location>
</feature>
<protein>
    <submittedName>
        <fullName evidence="2">Uncharacterized protein</fullName>
    </submittedName>
</protein>
<comment type="caution">
    <text evidence="2">The sequence shown here is derived from an EMBL/GenBank/DDBJ whole genome shotgun (WGS) entry which is preliminary data.</text>
</comment>
<reference evidence="2" key="1">
    <citation type="thesis" date="2020" institute="ProQuest LLC" country="789 East Eisenhower Parkway, Ann Arbor, MI, USA">
        <title>Comparative Genomics and Chromosome Evolution.</title>
        <authorList>
            <person name="Mudd A.B."/>
        </authorList>
    </citation>
    <scope>NUCLEOTIDE SEQUENCE</scope>
    <source>
        <strain evidence="2">HN-11 Male</strain>
        <tissue evidence="2">Kidney and liver</tissue>
    </source>
</reference>
<dbReference type="AlphaFoldDB" id="A0A8J6BEA8"/>
<dbReference type="GO" id="GO:0006355">
    <property type="term" value="P:regulation of DNA-templated transcription"/>
    <property type="evidence" value="ECO:0007669"/>
    <property type="project" value="InterPro"/>
</dbReference>
<gene>
    <name evidence="2" type="ORF">GDO78_015185</name>
</gene>
<evidence type="ECO:0000313" key="2">
    <source>
        <dbReference type="EMBL" id="KAG9461990.1"/>
    </source>
</evidence>
<dbReference type="OrthoDB" id="10040691at2759"/>
<dbReference type="Pfam" id="PF15245">
    <property type="entry name" value="VGLL4"/>
    <property type="match status" value="1"/>
</dbReference>
<organism evidence="2 3">
    <name type="scientific">Eleutherodactylus coqui</name>
    <name type="common">Puerto Rican coqui</name>
    <dbReference type="NCBI Taxonomy" id="57060"/>
    <lineage>
        <taxon>Eukaryota</taxon>
        <taxon>Metazoa</taxon>
        <taxon>Chordata</taxon>
        <taxon>Craniata</taxon>
        <taxon>Vertebrata</taxon>
        <taxon>Euteleostomi</taxon>
        <taxon>Amphibia</taxon>
        <taxon>Batrachia</taxon>
        <taxon>Anura</taxon>
        <taxon>Neobatrachia</taxon>
        <taxon>Hyloidea</taxon>
        <taxon>Eleutherodactylidae</taxon>
        <taxon>Eleutherodactylinae</taxon>
        <taxon>Eleutherodactylus</taxon>
        <taxon>Eleutherodactylus</taxon>
    </lineage>
</organism>
<dbReference type="EMBL" id="WNTK01014573">
    <property type="protein sequence ID" value="KAG9461990.1"/>
    <property type="molecule type" value="Genomic_DNA"/>
</dbReference>
<accession>A0A8J6BEA8</accession>